<dbReference type="NCBIfam" id="TIGR02243">
    <property type="entry name" value="putative baseplate assembly protein"/>
    <property type="match status" value="1"/>
</dbReference>
<evidence type="ECO:0000313" key="1">
    <source>
        <dbReference type="EMBL" id="RZU51564.1"/>
    </source>
</evidence>
<dbReference type="Proteomes" id="UP000292564">
    <property type="component" value="Unassembled WGS sequence"/>
</dbReference>
<evidence type="ECO:0000313" key="2">
    <source>
        <dbReference type="Proteomes" id="UP000292564"/>
    </source>
</evidence>
<proteinExistence type="predicted"/>
<accession>A0A4Q7ZLS7</accession>
<sequence>MALPTPDLDDRRFQDLVNDAKRMVMQRCPEWTDHNVSDPGVTLIETFAFMTDQLLFRLNRVPDRLYLKFLDLIGLQLVPPVPAEAPVTFWLSAPATAPLTIAAGTQAGTPRTETSESITFATVEDLPIVPVALTHVLTLGAGAEAFIDCTEALTQSQPFGVFGERPAPGDAVYLGLSDAAPRCAIRLDFRGHLDGVGVDPLQPPLAWEAYDGREWVPCQVGDDATGGLNRSGAITLHLPVDHQPTVVGGLRGGWLRARVTECEADQPAYTMTPVVDGLTAATIGGTMTALHADLIQHESLGTAEGVAGQRFTVSRTPVLRAGVDAELEVSSDDGWQAWTRVDTFADSGPDDRHFLLDGATGTVAFGPALRTEDGGIRQYGAIPEAGAAIRMRRYCVGGGARGNVGPGAIRTLKSSIPFVAGVENLRRAQHGADGESIEQAKARGPILLRSRSRAVTVEDFETISCEAAPEVARVRCLAAGADGVEPGSVKVLVVPTVADDNGRLRLGDLVPSDDTLRRVAERLDAVRLIGTRVVVEPPMYRGITVVAQLVSKPRARAEKVQAAAAEALYRFLNPLTGGPDGTGWPFGRAVHAGEVFGVLQRVDGVELVDDVRLFSANPVTGERGQPAGKVELPANSLVFSYEHQVRVTAR</sequence>
<dbReference type="RefSeq" id="WP_130510315.1">
    <property type="nucleotide sequence ID" value="NZ_SHKY01000001.1"/>
</dbReference>
<keyword evidence="2" id="KW-1185">Reference proteome</keyword>
<dbReference type="EMBL" id="SHKY01000001">
    <property type="protein sequence ID" value="RZU51564.1"/>
    <property type="molecule type" value="Genomic_DNA"/>
</dbReference>
<reference evidence="1 2" key="1">
    <citation type="submission" date="2019-02" db="EMBL/GenBank/DDBJ databases">
        <title>Sequencing the genomes of 1000 actinobacteria strains.</title>
        <authorList>
            <person name="Klenk H.-P."/>
        </authorList>
    </citation>
    <scope>NUCLEOTIDE SEQUENCE [LARGE SCALE GENOMIC DNA]</scope>
    <source>
        <strain evidence="1 2">DSM 45162</strain>
    </source>
</reference>
<organism evidence="1 2">
    <name type="scientific">Krasilnikovia cinnamomea</name>
    <dbReference type="NCBI Taxonomy" id="349313"/>
    <lineage>
        <taxon>Bacteria</taxon>
        <taxon>Bacillati</taxon>
        <taxon>Actinomycetota</taxon>
        <taxon>Actinomycetes</taxon>
        <taxon>Micromonosporales</taxon>
        <taxon>Micromonosporaceae</taxon>
        <taxon>Krasilnikovia</taxon>
    </lineage>
</organism>
<protein>
    <submittedName>
        <fullName evidence="1">Putative phage baseplate assembly protein</fullName>
    </submittedName>
</protein>
<dbReference type="Pfam" id="PF05947">
    <property type="entry name" value="T6SS_TssF"/>
    <property type="match status" value="1"/>
</dbReference>
<comment type="caution">
    <text evidence="1">The sequence shown here is derived from an EMBL/GenBank/DDBJ whole genome shotgun (WGS) entry which is preliminary data.</text>
</comment>
<dbReference type="AlphaFoldDB" id="A0A4Q7ZLS7"/>
<dbReference type="OrthoDB" id="9027184at2"/>
<dbReference type="InterPro" id="IPR010272">
    <property type="entry name" value="T6SS_TssF"/>
</dbReference>
<dbReference type="InterPro" id="IPR011749">
    <property type="entry name" value="CHP02243"/>
</dbReference>
<name>A0A4Q7ZLS7_9ACTN</name>
<gene>
    <name evidence="1" type="ORF">EV385_3394</name>
</gene>